<feature type="binding site" evidence="6">
    <location>
        <position position="84"/>
    </location>
    <ligand>
        <name>substrate</name>
    </ligand>
</feature>
<comment type="similarity">
    <text evidence="6">Belongs to the peptidase M24A family. Methionine aminopeptidase type 1 subfamily.</text>
</comment>
<dbReference type="InterPro" id="IPR001714">
    <property type="entry name" value="Pept_M24_MAP"/>
</dbReference>
<comment type="cofactor">
    <cofactor evidence="6">
        <name>Co(2+)</name>
        <dbReference type="ChEBI" id="CHEBI:48828"/>
    </cofactor>
    <cofactor evidence="6">
        <name>Zn(2+)</name>
        <dbReference type="ChEBI" id="CHEBI:29105"/>
    </cofactor>
    <cofactor evidence="6">
        <name>Mn(2+)</name>
        <dbReference type="ChEBI" id="CHEBI:29035"/>
    </cofactor>
    <cofactor evidence="6">
        <name>Fe(2+)</name>
        <dbReference type="ChEBI" id="CHEBI:29033"/>
    </cofactor>
    <text evidence="6">Binds 2 divalent metal cations per subunit. Has a high-affinity and a low affinity metal-binding site. The true nature of the physiological cofactor is under debate. The enzyme is active with cobalt, zinc, manganese or divalent iron ions. Most likely, methionine aminopeptidases function as mononuclear Fe(2+)-metalloproteases under physiological conditions, and the catalytically relevant metal-binding site has been assigned to the histidine-containing high-affinity site.</text>
</comment>
<feature type="binding site" evidence="6">
    <location>
        <position position="185"/>
    </location>
    <ligand>
        <name>substrate</name>
    </ligand>
</feature>
<comment type="subunit">
    <text evidence="6">Monomer.</text>
</comment>
<dbReference type="PANTHER" id="PTHR43330:SF27">
    <property type="entry name" value="METHIONINE AMINOPEPTIDASE"/>
    <property type="match status" value="1"/>
</dbReference>
<evidence type="ECO:0000256" key="3">
    <source>
        <dbReference type="ARBA" id="ARBA00022670"/>
    </source>
</evidence>
<protein>
    <recommendedName>
        <fullName evidence="6 7">Methionine aminopeptidase</fullName>
        <shortName evidence="6">MAP</shortName>
        <shortName evidence="6">MetAP</shortName>
        <ecNumber evidence="6 7">3.4.11.18</ecNumber>
    </recommendedName>
    <alternativeName>
        <fullName evidence="6">Peptidase M</fullName>
    </alternativeName>
</protein>
<feature type="binding site" evidence="6">
    <location>
        <position position="115"/>
    </location>
    <ligand>
        <name>a divalent metal cation</name>
        <dbReference type="ChEBI" id="CHEBI:60240"/>
        <label>2</label>
        <note>catalytic</note>
    </ligand>
</feature>
<keyword evidence="3 6" id="KW-0645">Protease</keyword>
<proteinExistence type="inferred from homology"/>
<dbReference type="GO" id="GO:0005829">
    <property type="term" value="C:cytosol"/>
    <property type="evidence" value="ECO:0007669"/>
    <property type="project" value="TreeGrafter"/>
</dbReference>
<accession>A0A1F8DTM3</accession>
<dbReference type="GO" id="GO:0046872">
    <property type="term" value="F:metal ion binding"/>
    <property type="evidence" value="ECO:0007669"/>
    <property type="project" value="UniProtKB-UniRule"/>
</dbReference>
<evidence type="ECO:0000256" key="6">
    <source>
        <dbReference type="HAMAP-Rule" id="MF_01974"/>
    </source>
</evidence>
<feature type="domain" description="Peptidase M24" evidence="8">
    <location>
        <begin position="12"/>
        <end position="248"/>
    </location>
</feature>
<evidence type="ECO:0000256" key="5">
    <source>
        <dbReference type="ARBA" id="ARBA00022801"/>
    </source>
</evidence>
<dbReference type="GO" id="GO:0004239">
    <property type="term" value="F:initiator methionyl aminopeptidase activity"/>
    <property type="evidence" value="ECO:0007669"/>
    <property type="project" value="UniProtKB-UniRule"/>
</dbReference>
<dbReference type="HAMAP" id="MF_01974">
    <property type="entry name" value="MetAP_1"/>
    <property type="match status" value="1"/>
</dbReference>
<feature type="binding site" evidence="6">
    <location>
        <position position="241"/>
    </location>
    <ligand>
        <name>a divalent metal cation</name>
        <dbReference type="ChEBI" id="CHEBI:60240"/>
        <label>1</label>
    </ligand>
</feature>
<evidence type="ECO:0000256" key="2">
    <source>
        <dbReference type="ARBA" id="ARBA00022438"/>
    </source>
</evidence>
<feature type="binding site" evidence="6">
    <location>
        <position position="115"/>
    </location>
    <ligand>
        <name>a divalent metal cation</name>
        <dbReference type="ChEBI" id="CHEBI:60240"/>
        <label>1</label>
    </ligand>
</feature>
<dbReference type="GO" id="GO:0070006">
    <property type="term" value="F:metalloaminopeptidase activity"/>
    <property type="evidence" value="ECO:0007669"/>
    <property type="project" value="UniProtKB-UniRule"/>
</dbReference>
<dbReference type="EC" id="3.4.11.18" evidence="6 7"/>
<reference evidence="9 10" key="1">
    <citation type="journal article" date="2016" name="Nat. Commun.">
        <title>Thousands of microbial genomes shed light on interconnected biogeochemical processes in an aquifer system.</title>
        <authorList>
            <person name="Anantharaman K."/>
            <person name="Brown C.T."/>
            <person name="Hug L.A."/>
            <person name="Sharon I."/>
            <person name="Castelle C.J."/>
            <person name="Probst A.J."/>
            <person name="Thomas B.C."/>
            <person name="Singh A."/>
            <person name="Wilkins M.J."/>
            <person name="Karaoz U."/>
            <person name="Brodie E.L."/>
            <person name="Williams K.H."/>
            <person name="Hubbard S.S."/>
            <person name="Banfield J.F."/>
        </authorList>
    </citation>
    <scope>NUCLEOTIDE SEQUENCE [LARGE SCALE GENOMIC DNA]</scope>
</reference>
<dbReference type="PRINTS" id="PR00599">
    <property type="entry name" value="MAPEPTIDASE"/>
</dbReference>
<dbReference type="PANTHER" id="PTHR43330">
    <property type="entry name" value="METHIONINE AMINOPEPTIDASE"/>
    <property type="match status" value="1"/>
</dbReference>
<dbReference type="Pfam" id="PF00557">
    <property type="entry name" value="Peptidase_M24"/>
    <property type="match status" value="1"/>
</dbReference>
<dbReference type="EMBL" id="MGIR01000001">
    <property type="protein sequence ID" value="OGM91756.1"/>
    <property type="molecule type" value="Genomic_DNA"/>
</dbReference>
<organism evidence="9 10">
    <name type="scientific">Candidatus Wolfebacteria bacterium RIFCSPLOWO2_01_FULL_45_19</name>
    <dbReference type="NCBI Taxonomy" id="1802557"/>
    <lineage>
        <taxon>Bacteria</taxon>
        <taxon>Candidatus Wolfeibacteriota</taxon>
    </lineage>
</organism>
<comment type="catalytic activity">
    <reaction evidence="6 7">
        <text>Release of N-terminal amino acids, preferentially methionine, from peptides and arylamides.</text>
        <dbReference type="EC" id="3.4.11.18"/>
    </reaction>
</comment>
<feature type="binding site" evidence="6">
    <location>
        <position position="211"/>
    </location>
    <ligand>
        <name>a divalent metal cation</name>
        <dbReference type="ChEBI" id="CHEBI:60240"/>
        <label>2</label>
        <note>catalytic</note>
    </ligand>
</feature>
<dbReference type="InterPro" id="IPR002467">
    <property type="entry name" value="Pept_M24A_MAP1"/>
</dbReference>
<dbReference type="NCBIfam" id="TIGR00500">
    <property type="entry name" value="met_pdase_I"/>
    <property type="match status" value="1"/>
</dbReference>
<keyword evidence="4 6" id="KW-0479">Metal-binding</keyword>
<dbReference type="CDD" id="cd01086">
    <property type="entry name" value="MetAP1"/>
    <property type="match status" value="1"/>
</dbReference>
<dbReference type="Proteomes" id="UP000178946">
    <property type="component" value="Unassembled WGS sequence"/>
</dbReference>
<evidence type="ECO:0000256" key="4">
    <source>
        <dbReference type="ARBA" id="ARBA00022723"/>
    </source>
</evidence>
<comment type="function">
    <text evidence="1 6">Removes the N-terminal methionine from nascent proteins. The N-terminal methionine is often cleaved when the second residue in the primary sequence is small and uncharged (Met-Ala-, Cys, Gly, Pro, Ser, Thr, or Val). Requires deformylation of the N(alpha)-formylated initiator methionine before it can be hydrolyzed.</text>
</comment>
<dbReference type="InterPro" id="IPR000994">
    <property type="entry name" value="Pept_M24"/>
</dbReference>
<evidence type="ECO:0000256" key="1">
    <source>
        <dbReference type="ARBA" id="ARBA00002521"/>
    </source>
</evidence>
<feature type="binding site" evidence="6">
    <location>
        <position position="178"/>
    </location>
    <ligand>
        <name>a divalent metal cation</name>
        <dbReference type="ChEBI" id="CHEBI:60240"/>
        <label>2</label>
        <note>catalytic</note>
    </ligand>
</feature>
<comment type="caution">
    <text evidence="9">The sequence shown here is derived from an EMBL/GenBank/DDBJ whole genome shotgun (WGS) entry which is preliminary data.</text>
</comment>
<evidence type="ECO:0000256" key="7">
    <source>
        <dbReference type="RuleBase" id="RU003653"/>
    </source>
</evidence>
<feature type="binding site" evidence="6">
    <location>
        <position position="241"/>
    </location>
    <ligand>
        <name>a divalent metal cation</name>
        <dbReference type="ChEBI" id="CHEBI:60240"/>
        <label>2</label>
        <note>catalytic</note>
    </ligand>
</feature>
<evidence type="ECO:0000259" key="8">
    <source>
        <dbReference type="Pfam" id="PF00557"/>
    </source>
</evidence>
<dbReference type="SUPFAM" id="SSF55920">
    <property type="entry name" value="Creatinase/aminopeptidase"/>
    <property type="match status" value="1"/>
</dbReference>
<dbReference type="Gene3D" id="3.90.230.10">
    <property type="entry name" value="Creatinase/methionine aminopeptidase superfamily"/>
    <property type="match status" value="1"/>
</dbReference>
<dbReference type="InterPro" id="IPR036005">
    <property type="entry name" value="Creatinase/aminopeptidase-like"/>
</dbReference>
<evidence type="ECO:0000313" key="10">
    <source>
        <dbReference type="Proteomes" id="UP000178946"/>
    </source>
</evidence>
<keyword evidence="5 6" id="KW-0378">Hydrolase</keyword>
<name>A0A1F8DTM3_9BACT</name>
<dbReference type="STRING" id="1802557.A3A20_01615"/>
<feature type="binding site" evidence="6">
    <location>
        <position position="101"/>
    </location>
    <ligand>
        <name>a divalent metal cation</name>
        <dbReference type="ChEBI" id="CHEBI:60240"/>
        <label>1</label>
    </ligand>
</feature>
<gene>
    <name evidence="6" type="primary">map</name>
    <name evidence="9" type="ORF">A3A20_01615</name>
</gene>
<dbReference type="GO" id="GO:0006508">
    <property type="term" value="P:proteolysis"/>
    <property type="evidence" value="ECO:0007669"/>
    <property type="project" value="UniProtKB-KW"/>
</dbReference>
<sequence>MNISIKSVKEIEIMRVAGKILAGIIKSVKAAARPGVSLKELDSLAEKLIREAGCKPAFLGYRPEGAAKSYPASICASINEVVVHGIPGKYVLKDRDILKLDFGLIYPPINGFNVDSATTVAVGKINRTVERFIEVTRQALARGIEQAKVGNHLGDIGWAIQSYVESEKFSIIKELTGHGIGRILHEDPPVYNYGRAGTGVLLQSGMTFAIEPMVSAGSGEVVQRPDDSFATKDGSISAHFEHTIVITARGPEILT</sequence>
<evidence type="ECO:0000313" key="9">
    <source>
        <dbReference type="EMBL" id="OGM91756.1"/>
    </source>
</evidence>
<dbReference type="AlphaFoldDB" id="A0A1F8DTM3"/>
<keyword evidence="2 6" id="KW-0031">Aminopeptidase</keyword>